<feature type="region of interest" description="Disordered" evidence="5">
    <location>
        <begin position="508"/>
        <end position="531"/>
    </location>
</feature>
<evidence type="ECO:0000256" key="4">
    <source>
        <dbReference type="ARBA" id="ARBA00023136"/>
    </source>
</evidence>
<protein>
    <recommendedName>
        <fullName evidence="9">C4-dicarboxylate transporter/malic acid transport protein</fullName>
    </recommendedName>
</protein>
<feature type="transmembrane region" description="Helical" evidence="6">
    <location>
        <begin position="96"/>
        <end position="120"/>
    </location>
</feature>
<accession>A0A0D7BN56</accession>
<evidence type="ECO:0000313" key="8">
    <source>
        <dbReference type="Proteomes" id="UP000054007"/>
    </source>
</evidence>
<evidence type="ECO:0000256" key="2">
    <source>
        <dbReference type="ARBA" id="ARBA00022692"/>
    </source>
</evidence>
<feature type="region of interest" description="Disordered" evidence="5">
    <location>
        <begin position="396"/>
        <end position="423"/>
    </location>
</feature>
<keyword evidence="8" id="KW-1185">Reference proteome</keyword>
<dbReference type="CDD" id="cd09317">
    <property type="entry name" value="TDT_Mae1_like"/>
    <property type="match status" value="1"/>
</dbReference>
<feature type="transmembrane region" description="Helical" evidence="6">
    <location>
        <begin position="236"/>
        <end position="256"/>
    </location>
</feature>
<gene>
    <name evidence="7" type="ORF">CYLTODRAFT_418429</name>
</gene>
<dbReference type="InterPro" id="IPR038665">
    <property type="entry name" value="Voltage-dep_anion_channel_sf"/>
</dbReference>
<keyword evidence="2 6" id="KW-0812">Transmembrane</keyword>
<dbReference type="GO" id="GO:0015140">
    <property type="term" value="F:malate transmembrane transporter activity"/>
    <property type="evidence" value="ECO:0007669"/>
    <property type="project" value="InterPro"/>
</dbReference>
<dbReference type="InterPro" id="IPR030185">
    <property type="entry name" value="Mae1"/>
</dbReference>
<dbReference type="Gene3D" id="1.50.10.150">
    <property type="entry name" value="Voltage-dependent anion channel"/>
    <property type="match status" value="1"/>
</dbReference>
<dbReference type="STRING" id="1314674.A0A0D7BN56"/>
<dbReference type="AlphaFoldDB" id="A0A0D7BN56"/>
<proteinExistence type="predicted"/>
<feature type="transmembrane region" description="Helical" evidence="6">
    <location>
        <begin position="203"/>
        <end position="224"/>
    </location>
</feature>
<evidence type="ECO:0000313" key="7">
    <source>
        <dbReference type="EMBL" id="KIY71887.1"/>
    </source>
</evidence>
<organism evidence="7 8">
    <name type="scientific">Cylindrobasidium torrendii FP15055 ss-10</name>
    <dbReference type="NCBI Taxonomy" id="1314674"/>
    <lineage>
        <taxon>Eukaryota</taxon>
        <taxon>Fungi</taxon>
        <taxon>Dikarya</taxon>
        <taxon>Basidiomycota</taxon>
        <taxon>Agaricomycotina</taxon>
        <taxon>Agaricomycetes</taxon>
        <taxon>Agaricomycetidae</taxon>
        <taxon>Agaricales</taxon>
        <taxon>Marasmiineae</taxon>
        <taxon>Physalacriaceae</taxon>
        <taxon>Cylindrobasidium</taxon>
    </lineage>
</organism>
<comment type="subcellular location">
    <subcellularLocation>
        <location evidence="1">Membrane</location>
        <topology evidence="1">Multi-pass membrane protein</topology>
    </subcellularLocation>
</comment>
<feature type="compositionally biased region" description="Polar residues" evidence="5">
    <location>
        <begin position="406"/>
        <end position="418"/>
    </location>
</feature>
<dbReference type="PANTHER" id="PTHR31162">
    <property type="entry name" value="MALIC ACID TRANSPORT PROTEIN-RELATED"/>
    <property type="match status" value="1"/>
</dbReference>
<feature type="transmembrane region" description="Helical" evidence="6">
    <location>
        <begin position="342"/>
        <end position="366"/>
    </location>
</feature>
<dbReference type="OrthoDB" id="2901184at2759"/>
<dbReference type="Proteomes" id="UP000054007">
    <property type="component" value="Unassembled WGS sequence"/>
</dbReference>
<feature type="transmembrane region" description="Helical" evidence="6">
    <location>
        <begin position="132"/>
        <end position="153"/>
    </location>
</feature>
<feature type="transmembrane region" description="Helical" evidence="6">
    <location>
        <begin position="61"/>
        <end position="84"/>
    </location>
</feature>
<dbReference type="EMBL" id="KN880449">
    <property type="protein sequence ID" value="KIY71887.1"/>
    <property type="molecule type" value="Genomic_DNA"/>
</dbReference>
<evidence type="ECO:0008006" key="9">
    <source>
        <dbReference type="Google" id="ProtNLM"/>
    </source>
</evidence>
<evidence type="ECO:0000256" key="3">
    <source>
        <dbReference type="ARBA" id="ARBA00022989"/>
    </source>
</evidence>
<keyword evidence="3 6" id="KW-1133">Transmembrane helix</keyword>
<feature type="transmembrane region" description="Helical" evidence="6">
    <location>
        <begin position="165"/>
        <end position="183"/>
    </location>
</feature>
<dbReference type="PANTHER" id="PTHR31162:SF0">
    <property type="entry name" value="MALIC ACID TRANSPORT PROTEIN"/>
    <property type="match status" value="1"/>
</dbReference>
<sequence>MYRRGPYAERVAEFSPPGSLACRIHGWTWQSFSIGMGTSAVYVTLNGLKDHSPAVTTLETIFFVLNVLFFLFNVFALTIQAFVYPQQAVCLIMDPVTGVFVPLMVLSFATIVIGSVDYAIPVGLLSPNFVYAFFWLYTSLSLVICIPMLMIWFNKTHDVTQFTPAYMFLIFPMMFVGVVAFNVLDVLDPSEPRAIGVLLTGYFFQGVGFFMTFFYLSIYILRIMTTGFLSGPQANGAFVACGPPGFTALALVNLAGHARVILPHARQNMGEEAGEIWYAVSVLAALLLYSLAIFFFLFALLPYFFKLHKKLDGILGCWAVTFPNVGWIATTRDLGDVFDLQGFYTLHMIMSVLMLGTWIVLVVLTVKAIWLGKITKSSLQEVVRDRSGFLKLQTRDAMEDSDDEQSSLYSNSPKQDVSFNEGKLRKDKSWSSGLATCDDMTCARSSSSESHSPQISVDAELARYQRLANEDEIYEQYDDAAHCACLSRRSSFYDYSISGIKGPTVRCVSSPGTEADELGASRRDNSLSLST</sequence>
<evidence type="ECO:0000256" key="5">
    <source>
        <dbReference type="SAM" id="MobiDB-lite"/>
    </source>
</evidence>
<dbReference type="InterPro" id="IPR004695">
    <property type="entry name" value="SLAC1/Mae1/Ssu1/TehA"/>
</dbReference>
<name>A0A0D7BN56_9AGAR</name>
<keyword evidence="4 6" id="KW-0472">Membrane</keyword>
<dbReference type="Pfam" id="PF03595">
    <property type="entry name" value="SLAC1"/>
    <property type="match status" value="1"/>
</dbReference>
<feature type="transmembrane region" description="Helical" evidence="6">
    <location>
        <begin position="276"/>
        <end position="301"/>
    </location>
</feature>
<dbReference type="GO" id="GO:0016020">
    <property type="term" value="C:membrane"/>
    <property type="evidence" value="ECO:0007669"/>
    <property type="project" value="UniProtKB-SubCell"/>
</dbReference>
<evidence type="ECO:0000256" key="6">
    <source>
        <dbReference type="SAM" id="Phobius"/>
    </source>
</evidence>
<reference evidence="7 8" key="1">
    <citation type="journal article" date="2015" name="Fungal Genet. Biol.">
        <title>Evolution of novel wood decay mechanisms in Agaricales revealed by the genome sequences of Fistulina hepatica and Cylindrobasidium torrendii.</title>
        <authorList>
            <person name="Floudas D."/>
            <person name="Held B.W."/>
            <person name="Riley R."/>
            <person name="Nagy L.G."/>
            <person name="Koehler G."/>
            <person name="Ransdell A.S."/>
            <person name="Younus H."/>
            <person name="Chow J."/>
            <person name="Chiniquy J."/>
            <person name="Lipzen A."/>
            <person name="Tritt A."/>
            <person name="Sun H."/>
            <person name="Haridas S."/>
            <person name="LaButti K."/>
            <person name="Ohm R.A."/>
            <person name="Kues U."/>
            <person name="Blanchette R.A."/>
            <person name="Grigoriev I.V."/>
            <person name="Minto R.E."/>
            <person name="Hibbett D.S."/>
        </authorList>
    </citation>
    <scope>NUCLEOTIDE SEQUENCE [LARGE SCALE GENOMIC DNA]</scope>
    <source>
        <strain evidence="7 8">FP15055 ss-10</strain>
    </source>
</reference>
<evidence type="ECO:0000256" key="1">
    <source>
        <dbReference type="ARBA" id="ARBA00004141"/>
    </source>
</evidence>